<dbReference type="InterPro" id="IPR015424">
    <property type="entry name" value="PyrdxlP-dep_Trfase"/>
</dbReference>
<evidence type="ECO:0000259" key="6">
    <source>
        <dbReference type="PROSITE" id="PS50949"/>
    </source>
</evidence>
<dbReference type="PROSITE" id="PS50949">
    <property type="entry name" value="HTH_GNTR"/>
    <property type="match status" value="1"/>
</dbReference>
<keyword evidence="3" id="KW-0805">Transcription regulation</keyword>
<dbReference type="Proteomes" id="UP000183376">
    <property type="component" value="Chromosome I"/>
</dbReference>
<evidence type="ECO:0000256" key="3">
    <source>
        <dbReference type="ARBA" id="ARBA00023015"/>
    </source>
</evidence>
<reference evidence="7 8" key="1">
    <citation type="submission" date="2016-10" db="EMBL/GenBank/DDBJ databases">
        <authorList>
            <person name="de Groot N.N."/>
        </authorList>
    </citation>
    <scope>NUCLEOTIDE SEQUENCE [LARGE SCALE GENOMIC DNA]</scope>
    <source>
        <strain evidence="7 8">DSM 44149</strain>
    </source>
</reference>
<feature type="domain" description="HTH gntR-type" evidence="6">
    <location>
        <begin position="29"/>
        <end position="97"/>
    </location>
</feature>
<keyword evidence="4 7" id="KW-0238">DNA-binding</keyword>
<dbReference type="PRINTS" id="PR00035">
    <property type="entry name" value="HTHGNTR"/>
</dbReference>
<evidence type="ECO:0000256" key="4">
    <source>
        <dbReference type="ARBA" id="ARBA00023125"/>
    </source>
</evidence>
<evidence type="ECO:0000313" key="8">
    <source>
        <dbReference type="Proteomes" id="UP000183376"/>
    </source>
</evidence>
<dbReference type="GO" id="GO:0003700">
    <property type="term" value="F:DNA-binding transcription factor activity"/>
    <property type="evidence" value="ECO:0007669"/>
    <property type="project" value="InterPro"/>
</dbReference>
<dbReference type="CDD" id="cd07377">
    <property type="entry name" value="WHTH_GntR"/>
    <property type="match status" value="1"/>
</dbReference>
<dbReference type="GO" id="GO:0003677">
    <property type="term" value="F:DNA binding"/>
    <property type="evidence" value="ECO:0007669"/>
    <property type="project" value="UniProtKB-KW"/>
</dbReference>
<dbReference type="Gene3D" id="3.40.640.10">
    <property type="entry name" value="Type I PLP-dependent aspartate aminotransferase-like (Major domain)"/>
    <property type="match status" value="1"/>
</dbReference>
<dbReference type="SMART" id="SM00345">
    <property type="entry name" value="HTH_GNTR"/>
    <property type="match status" value="1"/>
</dbReference>
<dbReference type="InterPro" id="IPR004839">
    <property type="entry name" value="Aminotransferase_I/II_large"/>
</dbReference>
<evidence type="ECO:0000313" key="7">
    <source>
        <dbReference type="EMBL" id="SDN17376.1"/>
    </source>
</evidence>
<dbReference type="InterPro" id="IPR036388">
    <property type="entry name" value="WH-like_DNA-bd_sf"/>
</dbReference>
<dbReference type="InterPro" id="IPR015421">
    <property type="entry name" value="PyrdxlP-dep_Trfase_major"/>
</dbReference>
<keyword evidence="8" id="KW-1185">Reference proteome</keyword>
<keyword evidence="7" id="KW-0808">Transferase</keyword>
<dbReference type="SUPFAM" id="SSF46785">
    <property type="entry name" value="Winged helix' DNA-binding domain"/>
    <property type="match status" value="1"/>
</dbReference>
<evidence type="ECO:0000256" key="5">
    <source>
        <dbReference type="ARBA" id="ARBA00023163"/>
    </source>
</evidence>
<keyword evidence="2" id="KW-0663">Pyridoxal phosphate</keyword>
<dbReference type="PANTHER" id="PTHR46577:SF1">
    <property type="entry name" value="HTH-TYPE TRANSCRIPTIONAL REGULATORY PROTEIN GABR"/>
    <property type="match status" value="1"/>
</dbReference>
<keyword evidence="5" id="KW-0804">Transcription</keyword>
<comment type="similarity">
    <text evidence="1">In the C-terminal section; belongs to the class-I pyridoxal-phosphate-dependent aminotransferase family.</text>
</comment>
<dbReference type="PANTHER" id="PTHR46577">
    <property type="entry name" value="HTH-TYPE TRANSCRIPTIONAL REGULATORY PROTEIN GABR"/>
    <property type="match status" value="1"/>
</dbReference>
<evidence type="ECO:0000256" key="1">
    <source>
        <dbReference type="ARBA" id="ARBA00005384"/>
    </source>
</evidence>
<dbReference type="GO" id="GO:0030170">
    <property type="term" value="F:pyridoxal phosphate binding"/>
    <property type="evidence" value="ECO:0007669"/>
    <property type="project" value="InterPro"/>
</dbReference>
<dbReference type="RefSeq" id="WP_030427226.1">
    <property type="nucleotide sequence ID" value="NZ_JOEF01000002.1"/>
</dbReference>
<keyword evidence="7" id="KW-0032">Aminotransferase</keyword>
<dbReference type="InterPro" id="IPR051446">
    <property type="entry name" value="HTH_trans_reg/aminotransferase"/>
</dbReference>
<dbReference type="Pfam" id="PF00155">
    <property type="entry name" value="Aminotran_1_2"/>
    <property type="match status" value="1"/>
</dbReference>
<dbReference type="Gene3D" id="1.10.10.10">
    <property type="entry name" value="Winged helix-like DNA-binding domain superfamily/Winged helix DNA-binding domain"/>
    <property type="match status" value="1"/>
</dbReference>
<sequence length="481" mass="52027">MTSSLPAGSRISGPRLAAFLGSWRRPDGRGAAVDLAAALRVLFLDGRLPVGTRLPAERELAEALGVSRTMITSAMDALREAGMVASRRGAGSWITVPGKEPDRTGWSLHPPSEIIDMAHASPFAPPELAAAVDRARLRLPELLNSHGYQSFGLPEPRELIARRYTERGLPTTPDQVMITNGSQHALTLALRLHVGPGQRVLVDNPTYPTAVDGIRAAHALPVAVALDPDGWDLDSVEATLRQAAPRLAYFVVDFQNPTGLRMSAPDRERLAHALRRSRTLTLVDETLVELDLEGDPLDGPPPLSAFAEDWVIAAGSASKAYWGGLRMGWLRAPAELVHRLGESRPSMDLGSPVFEQLVLAELLAEGDDVLAPRRREFARRRELLVDLLAQHCPEWTVKRPSGGLNLWCDLGKPLSTQLAMAVGRHGVQAVPGSRFAAHGGLEQWMRLPYTLPDDQLTEAVLRIGAAWRGLADPAPPGHGIA</sequence>
<dbReference type="SUPFAM" id="SSF53383">
    <property type="entry name" value="PLP-dependent transferases"/>
    <property type="match status" value="1"/>
</dbReference>
<dbReference type="GO" id="GO:0008483">
    <property type="term" value="F:transaminase activity"/>
    <property type="evidence" value="ECO:0007669"/>
    <property type="project" value="UniProtKB-KW"/>
</dbReference>
<protein>
    <submittedName>
        <fullName evidence="7">DNA-binding transcriptional regulator, MocR family, contains an aminotransferase domain</fullName>
    </submittedName>
</protein>
<dbReference type="eggNOG" id="COG1167">
    <property type="taxonomic scope" value="Bacteria"/>
</dbReference>
<dbReference type="AlphaFoldDB" id="A0A1G9Z9Q3"/>
<dbReference type="InterPro" id="IPR000524">
    <property type="entry name" value="Tscrpt_reg_HTH_GntR"/>
</dbReference>
<dbReference type="STRING" id="211114.SAMN04489726_5325"/>
<accession>A0A1G9Z9Q3</accession>
<evidence type="ECO:0000256" key="2">
    <source>
        <dbReference type="ARBA" id="ARBA00022898"/>
    </source>
</evidence>
<dbReference type="InterPro" id="IPR036390">
    <property type="entry name" value="WH_DNA-bd_sf"/>
</dbReference>
<dbReference type="Pfam" id="PF00392">
    <property type="entry name" value="GntR"/>
    <property type="match status" value="1"/>
</dbReference>
<dbReference type="EMBL" id="LT629701">
    <property type="protein sequence ID" value="SDN17376.1"/>
    <property type="molecule type" value="Genomic_DNA"/>
</dbReference>
<proteinExistence type="inferred from homology"/>
<gene>
    <name evidence="7" type="ORF">SAMN04489726_5325</name>
</gene>
<dbReference type="CDD" id="cd00609">
    <property type="entry name" value="AAT_like"/>
    <property type="match status" value="1"/>
</dbReference>
<name>A0A1G9Z9Q3_ALLAB</name>
<organism evidence="7 8">
    <name type="scientific">Allokutzneria albata</name>
    <name type="common">Kibdelosporangium albatum</name>
    <dbReference type="NCBI Taxonomy" id="211114"/>
    <lineage>
        <taxon>Bacteria</taxon>
        <taxon>Bacillati</taxon>
        <taxon>Actinomycetota</taxon>
        <taxon>Actinomycetes</taxon>
        <taxon>Pseudonocardiales</taxon>
        <taxon>Pseudonocardiaceae</taxon>
        <taxon>Allokutzneria</taxon>
    </lineage>
</organism>